<dbReference type="AlphaFoldDB" id="A0A839QIB0"/>
<keyword evidence="2" id="KW-1185">Reference proteome</keyword>
<organism evidence="1 2">
    <name type="scientific">Paeniglutamicibacter cryotolerans</name>
    <dbReference type="NCBI Taxonomy" id="670079"/>
    <lineage>
        <taxon>Bacteria</taxon>
        <taxon>Bacillati</taxon>
        <taxon>Actinomycetota</taxon>
        <taxon>Actinomycetes</taxon>
        <taxon>Micrococcales</taxon>
        <taxon>Micrococcaceae</taxon>
        <taxon>Paeniglutamicibacter</taxon>
    </lineage>
</organism>
<gene>
    <name evidence="1" type="ORF">E9229_001708</name>
</gene>
<evidence type="ECO:0000313" key="2">
    <source>
        <dbReference type="Proteomes" id="UP000523000"/>
    </source>
</evidence>
<proteinExistence type="predicted"/>
<reference evidence="1 2" key="1">
    <citation type="submission" date="2020-08" db="EMBL/GenBank/DDBJ databases">
        <title>Sequencing the genomes of 1000 actinobacteria strains.</title>
        <authorList>
            <person name="Klenk H.-P."/>
        </authorList>
    </citation>
    <scope>NUCLEOTIDE SEQUENCE [LARGE SCALE GENOMIC DNA]</scope>
    <source>
        <strain evidence="1 2">DSM 22826</strain>
    </source>
</reference>
<dbReference type="Proteomes" id="UP000523000">
    <property type="component" value="Unassembled WGS sequence"/>
</dbReference>
<name>A0A839QIB0_9MICC</name>
<accession>A0A839QIB0</accession>
<evidence type="ECO:0000313" key="1">
    <source>
        <dbReference type="EMBL" id="MBB2995517.1"/>
    </source>
</evidence>
<dbReference type="EMBL" id="JACHVS010000001">
    <property type="protein sequence ID" value="MBB2995517.1"/>
    <property type="molecule type" value="Genomic_DNA"/>
</dbReference>
<comment type="caution">
    <text evidence="1">The sequence shown here is derived from an EMBL/GenBank/DDBJ whole genome shotgun (WGS) entry which is preliminary data.</text>
</comment>
<dbReference type="RefSeq" id="WP_183510766.1">
    <property type="nucleotide sequence ID" value="NZ_BAABGK010000110.1"/>
</dbReference>
<protein>
    <submittedName>
        <fullName evidence="1">Uncharacterized protein</fullName>
    </submittedName>
</protein>
<sequence>MSIYPVLDLPSLQRLHDDIEDEADPAELLMSLFQAEVELIASVFTLDPTGFNLEPTAEPSPAAIRHWANFMVCTRERVAHFHRLQMALDLRGKDVRRARRLSPHTGSLVTVELPDWCRAGAPTLPGGSLSLA</sequence>